<dbReference type="AlphaFoldDB" id="A0A8I1DEM5"/>
<dbReference type="RefSeq" id="WP_181731451.1">
    <property type="nucleotide sequence ID" value="NZ_JACEIR010000002.1"/>
</dbReference>
<name>A0A8I1DEM5_THEIN</name>
<evidence type="ECO:0000313" key="3">
    <source>
        <dbReference type="Proteomes" id="UP000633619"/>
    </source>
</evidence>
<sequence>MKRYWSVVMAFVFIFSISLSQPVFSAPDLSVQPSVTYEAEAADTVVTVSAKIAELRGYDSDYEHQQILVNNINVLDIENGNASDIPSRAFVAIRIDESGIGSEIPNLRVGASIVIKGEFIPEDEAYKTPDNCCDAVIHFTHDPVGYVQYDGVTYR</sequence>
<organism evidence="2 3">
    <name type="scientific">Thermoactinomyces intermedius</name>
    <dbReference type="NCBI Taxonomy" id="2024"/>
    <lineage>
        <taxon>Bacteria</taxon>
        <taxon>Bacillati</taxon>
        <taxon>Bacillota</taxon>
        <taxon>Bacilli</taxon>
        <taxon>Bacillales</taxon>
        <taxon>Thermoactinomycetaceae</taxon>
        <taxon>Thermoactinomyces</taxon>
    </lineage>
</organism>
<reference evidence="2 3" key="1">
    <citation type="submission" date="2020-12" db="EMBL/GenBank/DDBJ databases">
        <title>WGS of Thermoactinomyces spp.</title>
        <authorList>
            <person name="Cheng K."/>
        </authorList>
    </citation>
    <scope>NUCLEOTIDE SEQUENCE [LARGE SCALE GENOMIC DNA]</scope>
    <source>
        <strain evidence="3">CICC 10671\DSM 43846</strain>
    </source>
</reference>
<proteinExistence type="predicted"/>
<accession>A0A8I1DEM5</accession>
<feature type="chain" id="PRO_5034781960" evidence="1">
    <location>
        <begin position="26"/>
        <end position="155"/>
    </location>
</feature>
<protein>
    <submittedName>
        <fullName evidence="2">Uncharacterized protein</fullName>
    </submittedName>
</protein>
<evidence type="ECO:0000256" key="1">
    <source>
        <dbReference type="SAM" id="SignalP"/>
    </source>
</evidence>
<dbReference type="EMBL" id="JAECVW010000003">
    <property type="protein sequence ID" value="MBH8595139.1"/>
    <property type="molecule type" value="Genomic_DNA"/>
</dbReference>
<keyword evidence="1" id="KW-0732">Signal</keyword>
<keyword evidence="3" id="KW-1185">Reference proteome</keyword>
<dbReference type="Proteomes" id="UP000633619">
    <property type="component" value="Unassembled WGS sequence"/>
</dbReference>
<evidence type="ECO:0000313" key="2">
    <source>
        <dbReference type="EMBL" id="MBH8595139.1"/>
    </source>
</evidence>
<comment type="caution">
    <text evidence="2">The sequence shown here is derived from an EMBL/GenBank/DDBJ whole genome shotgun (WGS) entry which is preliminary data.</text>
</comment>
<feature type="signal peptide" evidence="1">
    <location>
        <begin position="1"/>
        <end position="25"/>
    </location>
</feature>
<gene>
    <name evidence="2" type="ORF">I8U20_07325</name>
</gene>